<name>A0A427B981_ENSVE</name>
<comment type="caution">
    <text evidence="2">The sequence shown here is derived from an EMBL/GenBank/DDBJ whole genome shotgun (WGS) entry which is preliminary data.</text>
</comment>
<evidence type="ECO:0000313" key="3">
    <source>
        <dbReference type="Proteomes" id="UP000287651"/>
    </source>
</evidence>
<dbReference type="EMBL" id="AMZH03000186">
    <property type="protein sequence ID" value="RRT85049.1"/>
    <property type="molecule type" value="Genomic_DNA"/>
</dbReference>
<reference evidence="2 3" key="1">
    <citation type="journal article" date="2014" name="Agronomy (Basel)">
        <title>A Draft Genome Sequence for Ensete ventricosum, the Drought-Tolerant Tree Against Hunger.</title>
        <authorList>
            <person name="Harrison J."/>
            <person name="Moore K.A."/>
            <person name="Paszkiewicz K."/>
            <person name="Jones T."/>
            <person name="Grant M."/>
            <person name="Ambacheew D."/>
            <person name="Muzemil S."/>
            <person name="Studholme D.J."/>
        </authorList>
    </citation>
    <scope>NUCLEOTIDE SEQUENCE [LARGE SCALE GENOMIC DNA]</scope>
</reference>
<proteinExistence type="predicted"/>
<accession>A0A427B981</accession>
<sequence>MTPPYEEAVAEPSVLEGEGVPEGPMVIPPPPSINVLADWSSFASGLWTIAAPSTMASSLGAPLKPHWEGLTEDQLLGGGRGGGHLLPGRRKGRWIPRELGLAFCHAEEAMARVEKARHEATLAEDMAVENIVEGKYPELEVDEDPYVELPLDAKVVFLGSHRGFGFRSPRGEGKRQCLPRVHRSTKPQMPSLSMPRPKEHL</sequence>
<organism evidence="2 3">
    <name type="scientific">Ensete ventricosum</name>
    <name type="common">Abyssinian banana</name>
    <name type="synonym">Musa ensete</name>
    <dbReference type="NCBI Taxonomy" id="4639"/>
    <lineage>
        <taxon>Eukaryota</taxon>
        <taxon>Viridiplantae</taxon>
        <taxon>Streptophyta</taxon>
        <taxon>Embryophyta</taxon>
        <taxon>Tracheophyta</taxon>
        <taxon>Spermatophyta</taxon>
        <taxon>Magnoliopsida</taxon>
        <taxon>Liliopsida</taxon>
        <taxon>Zingiberales</taxon>
        <taxon>Musaceae</taxon>
        <taxon>Ensete</taxon>
    </lineage>
</organism>
<dbReference type="Proteomes" id="UP000287651">
    <property type="component" value="Unassembled WGS sequence"/>
</dbReference>
<evidence type="ECO:0000313" key="2">
    <source>
        <dbReference type="EMBL" id="RRT85049.1"/>
    </source>
</evidence>
<dbReference type="AlphaFoldDB" id="A0A427B981"/>
<protein>
    <submittedName>
        <fullName evidence="2">Uncharacterized protein</fullName>
    </submittedName>
</protein>
<gene>
    <name evidence="2" type="ORF">B296_00009585</name>
</gene>
<feature type="region of interest" description="Disordered" evidence="1">
    <location>
        <begin position="167"/>
        <end position="201"/>
    </location>
</feature>
<evidence type="ECO:0000256" key="1">
    <source>
        <dbReference type="SAM" id="MobiDB-lite"/>
    </source>
</evidence>